<evidence type="ECO:0000313" key="2">
    <source>
        <dbReference type="EMBL" id="MDD0813030.1"/>
    </source>
</evidence>
<proteinExistence type="predicted"/>
<feature type="chain" id="PRO_5045958017" evidence="1">
    <location>
        <begin position="30"/>
        <end position="125"/>
    </location>
</feature>
<evidence type="ECO:0000256" key="1">
    <source>
        <dbReference type="SAM" id="SignalP"/>
    </source>
</evidence>
<gene>
    <name evidence="2" type="ORF">PSQ39_00140</name>
</gene>
<comment type="caution">
    <text evidence="2">The sequence shown here is derived from an EMBL/GenBank/DDBJ whole genome shotgun (WGS) entry which is preliminary data.</text>
</comment>
<dbReference type="RefSeq" id="WP_273924567.1">
    <property type="nucleotide sequence ID" value="NZ_JAQSIO010000001.1"/>
</dbReference>
<protein>
    <submittedName>
        <fullName evidence="2">Uncharacterized protein</fullName>
    </submittedName>
</protein>
<keyword evidence="3" id="KW-1185">Reference proteome</keyword>
<organism evidence="2 3">
    <name type="scientific">Curvibacter microcysteis</name>
    <dbReference type="NCBI Taxonomy" id="3026419"/>
    <lineage>
        <taxon>Bacteria</taxon>
        <taxon>Pseudomonadati</taxon>
        <taxon>Pseudomonadota</taxon>
        <taxon>Betaproteobacteria</taxon>
        <taxon>Burkholderiales</taxon>
        <taxon>Comamonadaceae</taxon>
        <taxon>Curvibacter</taxon>
    </lineage>
</organism>
<dbReference type="EMBL" id="JAQSIO010000001">
    <property type="protein sequence ID" value="MDD0813030.1"/>
    <property type="molecule type" value="Genomic_DNA"/>
</dbReference>
<keyword evidence="1" id="KW-0732">Signal</keyword>
<feature type="signal peptide" evidence="1">
    <location>
        <begin position="1"/>
        <end position="29"/>
    </location>
</feature>
<name>A0ABT5MCX9_9BURK</name>
<evidence type="ECO:0000313" key="3">
    <source>
        <dbReference type="Proteomes" id="UP001528672"/>
    </source>
</evidence>
<reference evidence="2 3" key="1">
    <citation type="submission" date="2023-02" db="EMBL/GenBank/DDBJ databases">
        <title>Bacterial whole genome sequence for Curvibacter sp. HBC28.</title>
        <authorList>
            <person name="Le V."/>
            <person name="Ko S.-R."/>
            <person name="Ahn C.-Y."/>
            <person name="Oh H.-M."/>
        </authorList>
    </citation>
    <scope>NUCLEOTIDE SEQUENCE [LARGE SCALE GENOMIC DNA]</scope>
    <source>
        <strain evidence="2 3">HBC28</strain>
    </source>
</reference>
<dbReference type="Proteomes" id="UP001528672">
    <property type="component" value="Unassembled WGS sequence"/>
</dbReference>
<sequence length="125" mass="13336">MNRCSSLPRRRCLAGLCLLLASATGTALAQVRDFPAAALRGTLVVTQPPIVLMDGVQTRLSPGARIRNAENLMVLSASVLNQSLTVNYTRDTHGLVHEVWILTAAEASLKRGTAAPSSNLVTEQK</sequence>
<accession>A0ABT5MCX9</accession>